<evidence type="ECO:0000259" key="3">
    <source>
        <dbReference type="PROSITE" id="PS50837"/>
    </source>
</evidence>
<feature type="compositionally biased region" description="Polar residues" evidence="2">
    <location>
        <begin position="39"/>
        <end position="48"/>
    </location>
</feature>
<evidence type="ECO:0000313" key="5">
    <source>
        <dbReference type="Proteomes" id="UP000184188"/>
    </source>
</evidence>
<proteinExistence type="predicted"/>
<organism evidence="4 5">
    <name type="scientific">Penicilliopsis zonata CBS 506.65</name>
    <dbReference type="NCBI Taxonomy" id="1073090"/>
    <lineage>
        <taxon>Eukaryota</taxon>
        <taxon>Fungi</taxon>
        <taxon>Dikarya</taxon>
        <taxon>Ascomycota</taxon>
        <taxon>Pezizomycotina</taxon>
        <taxon>Eurotiomycetes</taxon>
        <taxon>Eurotiomycetidae</taxon>
        <taxon>Eurotiales</taxon>
        <taxon>Aspergillaceae</taxon>
        <taxon>Penicilliopsis</taxon>
    </lineage>
</organism>
<dbReference type="EMBL" id="KV878345">
    <property type="protein sequence ID" value="OJJ45212.1"/>
    <property type="molecule type" value="Genomic_DNA"/>
</dbReference>
<keyword evidence="5" id="KW-1185">Reference proteome</keyword>
<feature type="compositionally biased region" description="Basic residues" evidence="2">
    <location>
        <begin position="1"/>
        <end position="21"/>
    </location>
</feature>
<reference evidence="5" key="1">
    <citation type="journal article" date="2017" name="Genome Biol.">
        <title>Comparative genomics reveals high biological diversity and specific adaptations in the industrially and medically important fungal genus Aspergillus.</title>
        <authorList>
            <person name="de Vries R.P."/>
            <person name="Riley R."/>
            <person name="Wiebenga A."/>
            <person name="Aguilar-Osorio G."/>
            <person name="Amillis S."/>
            <person name="Uchima C.A."/>
            <person name="Anderluh G."/>
            <person name="Asadollahi M."/>
            <person name="Askin M."/>
            <person name="Barry K."/>
            <person name="Battaglia E."/>
            <person name="Bayram O."/>
            <person name="Benocci T."/>
            <person name="Braus-Stromeyer S.A."/>
            <person name="Caldana C."/>
            <person name="Canovas D."/>
            <person name="Cerqueira G.C."/>
            <person name="Chen F."/>
            <person name="Chen W."/>
            <person name="Choi C."/>
            <person name="Clum A."/>
            <person name="Dos Santos R.A."/>
            <person name="Damasio A.R."/>
            <person name="Diallinas G."/>
            <person name="Emri T."/>
            <person name="Fekete E."/>
            <person name="Flipphi M."/>
            <person name="Freyberg S."/>
            <person name="Gallo A."/>
            <person name="Gournas C."/>
            <person name="Habgood R."/>
            <person name="Hainaut M."/>
            <person name="Harispe M.L."/>
            <person name="Henrissat B."/>
            <person name="Hilden K.S."/>
            <person name="Hope R."/>
            <person name="Hossain A."/>
            <person name="Karabika E."/>
            <person name="Karaffa L."/>
            <person name="Karanyi Z."/>
            <person name="Krasevec N."/>
            <person name="Kuo A."/>
            <person name="Kusch H."/>
            <person name="LaButti K."/>
            <person name="Lagendijk E.L."/>
            <person name="Lapidus A."/>
            <person name="Levasseur A."/>
            <person name="Lindquist E."/>
            <person name="Lipzen A."/>
            <person name="Logrieco A.F."/>
            <person name="MacCabe A."/>
            <person name="Maekelae M.R."/>
            <person name="Malavazi I."/>
            <person name="Melin P."/>
            <person name="Meyer V."/>
            <person name="Mielnichuk N."/>
            <person name="Miskei M."/>
            <person name="Molnar A.P."/>
            <person name="Mule G."/>
            <person name="Ngan C.Y."/>
            <person name="Orejas M."/>
            <person name="Orosz E."/>
            <person name="Ouedraogo J.P."/>
            <person name="Overkamp K.M."/>
            <person name="Park H.-S."/>
            <person name="Perrone G."/>
            <person name="Piumi F."/>
            <person name="Punt P.J."/>
            <person name="Ram A.F."/>
            <person name="Ramon A."/>
            <person name="Rauscher S."/>
            <person name="Record E."/>
            <person name="Riano-Pachon D.M."/>
            <person name="Robert V."/>
            <person name="Roehrig J."/>
            <person name="Ruller R."/>
            <person name="Salamov A."/>
            <person name="Salih N.S."/>
            <person name="Samson R.A."/>
            <person name="Sandor E."/>
            <person name="Sanguinetti M."/>
            <person name="Schuetze T."/>
            <person name="Sepcic K."/>
            <person name="Shelest E."/>
            <person name="Sherlock G."/>
            <person name="Sophianopoulou V."/>
            <person name="Squina F.M."/>
            <person name="Sun H."/>
            <person name="Susca A."/>
            <person name="Todd R.B."/>
            <person name="Tsang A."/>
            <person name="Unkles S.E."/>
            <person name="van de Wiele N."/>
            <person name="van Rossen-Uffink D."/>
            <person name="Oliveira J.V."/>
            <person name="Vesth T.C."/>
            <person name="Visser J."/>
            <person name="Yu J.-H."/>
            <person name="Zhou M."/>
            <person name="Andersen M.R."/>
            <person name="Archer D.B."/>
            <person name="Baker S.E."/>
            <person name="Benoit I."/>
            <person name="Brakhage A.A."/>
            <person name="Braus G.H."/>
            <person name="Fischer R."/>
            <person name="Frisvad J.C."/>
            <person name="Goldman G.H."/>
            <person name="Houbraken J."/>
            <person name="Oakley B."/>
            <person name="Pocsi I."/>
            <person name="Scazzocchio C."/>
            <person name="Seiboth B."/>
            <person name="vanKuyk P.A."/>
            <person name="Wortman J."/>
            <person name="Dyer P.S."/>
            <person name="Grigoriev I.V."/>
        </authorList>
    </citation>
    <scope>NUCLEOTIDE SEQUENCE [LARGE SCALE GENOMIC DNA]</scope>
    <source>
        <strain evidence="5">CBS 506.65</strain>
    </source>
</reference>
<dbReference type="PROSITE" id="PS50837">
    <property type="entry name" value="NACHT"/>
    <property type="match status" value="1"/>
</dbReference>
<evidence type="ECO:0000313" key="4">
    <source>
        <dbReference type="EMBL" id="OJJ45212.1"/>
    </source>
</evidence>
<dbReference type="Proteomes" id="UP000184188">
    <property type="component" value="Unassembled WGS sequence"/>
</dbReference>
<accession>A0A1L9SDJ6</accession>
<evidence type="ECO:0000256" key="2">
    <source>
        <dbReference type="SAM" id="MobiDB-lite"/>
    </source>
</evidence>
<name>A0A1L9SDJ6_9EURO</name>
<sequence>MSGKKSKGFRARFRNHLHPRHGTPTDDKGLRADQGGSGSTSPAASVNQIHSPLPKTQQKRQPPNLWQAAFEKLEGKQKNILMPNASNSTTSDIKSALNDIIETVNQQSEIRKLKREDKWFGDGPEKVLRAVLALQANISAVVACDPTGHASSAWAAVSFGLMITQNYRQEHAAWFESSKFLSDTISRMTLIEISYRDGHPAATDGLEDALTQTYLEILRYSAEVIAIQKSNKGVRILKSITAMTDLPLASIKKSIESEELRLDKWVKVQDQIRWNEKADRMLAQSSEILSVVRNMDQTIALSGLPMVHRAVFDTYTPDVEDECLPDTRVELRQTIADWIDDPNGKALFWLNGLAGTGKSTIARTVAREMKERGLLGATFFFNRSEADRSSLKYFFPTVARQLADAVPDLRESIANAAEFAQSSIHIQFKEIILGPLSKIKTKNGQNLLLILVIDAVDECHDENHIPVLIQLLSQLQKTNSSIELRAFVTSRPELPLNIGFIKIPDEHQKAILHDIQESSIEHDLLIFFKEKLSKIRHERDEEEDLEQDWPGADIIQILVAMAMPLFIFAATVCRELQDPQWPAKDILNGILEHQNETSKLVGTYLPVLNRLLLSQKEERRKIELVQQIQHVLGAIVILEDTLPVKPLAKLIDVWCAT</sequence>
<keyword evidence="1" id="KW-0677">Repeat</keyword>
<dbReference type="InterPro" id="IPR027417">
    <property type="entry name" value="P-loop_NTPase"/>
</dbReference>
<dbReference type="STRING" id="1073090.A0A1L9SDJ6"/>
<feature type="domain" description="NACHT" evidence="3">
    <location>
        <begin position="346"/>
        <end position="492"/>
    </location>
</feature>
<dbReference type="OrthoDB" id="674604at2759"/>
<dbReference type="PANTHER" id="PTHR10039:SF14">
    <property type="entry name" value="NACHT DOMAIN-CONTAINING PROTEIN"/>
    <property type="match status" value="1"/>
</dbReference>
<dbReference type="VEuPathDB" id="FungiDB:ASPZODRAFT_143860"/>
<dbReference type="Gene3D" id="3.40.50.300">
    <property type="entry name" value="P-loop containing nucleotide triphosphate hydrolases"/>
    <property type="match status" value="1"/>
</dbReference>
<dbReference type="RefSeq" id="XP_022579722.1">
    <property type="nucleotide sequence ID" value="XM_022724954.1"/>
</dbReference>
<protein>
    <recommendedName>
        <fullName evidence="3">NACHT domain-containing protein</fullName>
    </recommendedName>
</protein>
<dbReference type="Pfam" id="PF24883">
    <property type="entry name" value="NPHP3_N"/>
    <property type="match status" value="1"/>
</dbReference>
<dbReference type="InterPro" id="IPR056884">
    <property type="entry name" value="NPHP3-like_N"/>
</dbReference>
<feature type="region of interest" description="Disordered" evidence="2">
    <location>
        <begin position="1"/>
        <end position="48"/>
    </location>
</feature>
<dbReference type="AlphaFoldDB" id="A0A1L9SDJ6"/>
<dbReference type="InterPro" id="IPR007111">
    <property type="entry name" value="NACHT_NTPase"/>
</dbReference>
<dbReference type="SUPFAM" id="SSF52540">
    <property type="entry name" value="P-loop containing nucleoside triphosphate hydrolases"/>
    <property type="match status" value="1"/>
</dbReference>
<dbReference type="GeneID" id="34611419"/>
<gene>
    <name evidence="4" type="ORF">ASPZODRAFT_143860</name>
</gene>
<dbReference type="PANTHER" id="PTHR10039">
    <property type="entry name" value="AMELOGENIN"/>
    <property type="match status" value="1"/>
</dbReference>
<evidence type="ECO:0000256" key="1">
    <source>
        <dbReference type="ARBA" id="ARBA00022737"/>
    </source>
</evidence>